<dbReference type="Proteomes" id="UP001063166">
    <property type="component" value="Unassembled WGS sequence"/>
</dbReference>
<dbReference type="AlphaFoldDB" id="A0A9P3UHN6"/>
<protein>
    <submittedName>
        <fullName evidence="1">Uncharacterized protein</fullName>
    </submittedName>
</protein>
<name>A0A9P3UHN6_LYOSH</name>
<proteinExistence type="predicted"/>
<accession>A0A9P3UHN6</accession>
<evidence type="ECO:0000313" key="2">
    <source>
        <dbReference type="Proteomes" id="UP001063166"/>
    </source>
</evidence>
<dbReference type="OrthoDB" id="3081937at2759"/>
<reference evidence="1" key="1">
    <citation type="submission" date="2022-07" db="EMBL/GenBank/DDBJ databases">
        <title>The genome of Lyophyllum shimeji provides insight into the initial evolution of ectomycorrhizal fungal genome.</title>
        <authorList>
            <person name="Kobayashi Y."/>
            <person name="Shibata T."/>
            <person name="Hirakawa H."/>
            <person name="Shigenobu S."/>
            <person name="Nishiyama T."/>
            <person name="Yamada A."/>
            <person name="Hasebe M."/>
            <person name="Kawaguchi M."/>
        </authorList>
    </citation>
    <scope>NUCLEOTIDE SEQUENCE</scope>
    <source>
        <strain evidence="1">AT787</strain>
    </source>
</reference>
<keyword evidence="2" id="KW-1185">Reference proteome</keyword>
<sequence length="151" mass="17816">MPPRHTLRGWILHFEELAQGYVEYQTHEIILEMDSNMPTDEVKNNLGFKIHKTFNRLIYWDNDRFWKMVIVGADGEEHPITLPELAAYLRDLPLGPRLARPNLLGYGTNKLRVEFEYDESYEVLKLLVPGRWNNWLEETFGGGTNERARDR</sequence>
<dbReference type="EMBL" id="BRPK01000001">
    <property type="protein sequence ID" value="GLB34299.1"/>
    <property type="molecule type" value="Genomic_DNA"/>
</dbReference>
<comment type="caution">
    <text evidence="1">The sequence shown here is derived from an EMBL/GenBank/DDBJ whole genome shotgun (WGS) entry which is preliminary data.</text>
</comment>
<organism evidence="1 2">
    <name type="scientific">Lyophyllum shimeji</name>
    <name type="common">Hon-shimeji</name>
    <name type="synonym">Tricholoma shimeji</name>
    <dbReference type="NCBI Taxonomy" id="47721"/>
    <lineage>
        <taxon>Eukaryota</taxon>
        <taxon>Fungi</taxon>
        <taxon>Dikarya</taxon>
        <taxon>Basidiomycota</taxon>
        <taxon>Agaricomycotina</taxon>
        <taxon>Agaricomycetes</taxon>
        <taxon>Agaricomycetidae</taxon>
        <taxon>Agaricales</taxon>
        <taxon>Tricholomatineae</taxon>
        <taxon>Lyophyllaceae</taxon>
        <taxon>Lyophyllum</taxon>
    </lineage>
</organism>
<evidence type="ECO:0000313" key="1">
    <source>
        <dbReference type="EMBL" id="GLB34299.1"/>
    </source>
</evidence>
<gene>
    <name evidence="1" type="ORF">LshimejAT787_0111830</name>
</gene>